<organism evidence="2 3">
    <name type="scientific">Sordaria macrospora</name>
    <dbReference type="NCBI Taxonomy" id="5147"/>
    <lineage>
        <taxon>Eukaryota</taxon>
        <taxon>Fungi</taxon>
        <taxon>Dikarya</taxon>
        <taxon>Ascomycota</taxon>
        <taxon>Pezizomycotina</taxon>
        <taxon>Sordariomycetes</taxon>
        <taxon>Sordariomycetidae</taxon>
        <taxon>Sordariales</taxon>
        <taxon>Sordariaceae</taxon>
        <taxon>Sordaria</taxon>
    </lineage>
</organism>
<reference evidence="2 3" key="1">
    <citation type="submission" date="2017-07" db="EMBL/GenBank/DDBJ databases">
        <title>Genome sequence of the Sordaria macrospora wild type strain R19027.</title>
        <authorList>
            <person name="Nowrousian M."/>
            <person name="Teichert I."/>
            <person name="Kueck U."/>
        </authorList>
    </citation>
    <scope>NUCLEOTIDE SEQUENCE [LARGE SCALE GENOMIC DNA]</scope>
    <source>
        <strain evidence="2 3">R19027</strain>
        <tissue evidence="2">Mycelium</tissue>
    </source>
</reference>
<feature type="compositionally biased region" description="Low complexity" evidence="1">
    <location>
        <begin position="47"/>
        <end position="68"/>
    </location>
</feature>
<feature type="region of interest" description="Disordered" evidence="1">
    <location>
        <begin position="134"/>
        <end position="187"/>
    </location>
</feature>
<protein>
    <submittedName>
        <fullName evidence="2">Uncharacterized protein</fullName>
    </submittedName>
</protein>
<proteinExistence type="predicted"/>
<dbReference type="Proteomes" id="UP000433876">
    <property type="component" value="Unassembled WGS sequence"/>
</dbReference>
<feature type="region of interest" description="Disordered" evidence="1">
    <location>
        <begin position="1"/>
        <end position="73"/>
    </location>
</feature>
<dbReference type="AlphaFoldDB" id="A0A8S8ZN23"/>
<sequence>MPKAGKEKRNAYEESTKVRNSEAWEEKGAAEAAFRAKRAAPQKQVHTPPTSNTTSSDDESLTTTTTNTVGKDTEMHMQRYHNSSTDVEKNQALSYIMYPAGDKLLLGGTDPFKSADCVLRRIIQAAHAILKDMHTSSTNKEKKTARGSKRRFQSRTEGSVLPSSAHIDSKVVAQGASSDVPIHSKRS</sequence>
<dbReference type="VEuPathDB" id="FungiDB:SMAC_02196"/>
<feature type="compositionally biased region" description="Basic and acidic residues" evidence="1">
    <location>
        <begin position="1"/>
        <end position="29"/>
    </location>
</feature>
<evidence type="ECO:0000256" key="1">
    <source>
        <dbReference type="SAM" id="MobiDB-lite"/>
    </source>
</evidence>
<evidence type="ECO:0000313" key="2">
    <source>
        <dbReference type="EMBL" id="KAA8632074.1"/>
    </source>
</evidence>
<gene>
    <name evidence="2" type="ORF">SMACR_02196</name>
</gene>
<comment type="caution">
    <text evidence="2">The sequence shown here is derived from an EMBL/GenBank/DDBJ whole genome shotgun (WGS) entry which is preliminary data.</text>
</comment>
<evidence type="ECO:0000313" key="3">
    <source>
        <dbReference type="Proteomes" id="UP000433876"/>
    </source>
</evidence>
<dbReference type="EMBL" id="NMPR01000062">
    <property type="protein sequence ID" value="KAA8632074.1"/>
    <property type="molecule type" value="Genomic_DNA"/>
</dbReference>
<name>A0A8S8ZN23_SORMA</name>
<accession>A0A8S8ZN23</accession>
<feature type="compositionally biased region" description="Basic and acidic residues" evidence="1">
    <location>
        <begin position="134"/>
        <end position="144"/>
    </location>
</feature>